<proteinExistence type="predicted"/>
<dbReference type="GO" id="GO:0006754">
    <property type="term" value="P:ATP biosynthetic process"/>
    <property type="evidence" value="ECO:0007669"/>
    <property type="project" value="TreeGrafter"/>
</dbReference>
<dbReference type="Pfam" id="PF00293">
    <property type="entry name" value="NUDIX"/>
    <property type="match status" value="1"/>
</dbReference>
<name>I3CJ40_9GAMM</name>
<feature type="binding site" evidence="3">
    <location>
        <position position="52"/>
    </location>
    <ligand>
        <name>Mg(2+)</name>
        <dbReference type="ChEBI" id="CHEBI:18420"/>
    </ligand>
</feature>
<dbReference type="Proteomes" id="UP000005744">
    <property type="component" value="Unassembled WGS sequence"/>
</dbReference>
<keyword evidence="6" id="KW-1185">Reference proteome</keyword>
<dbReference type="GO" id="GO:0019177">
    <property type="term" value="F:dihydroneopterin triphosphate pyrophosphohydrolase activity"/>
    <property type="evidence" value="ECO:0007669"/>
    <property type="project" value="InterPro"/>
</dbReference>
<dbReference type="GO" id="GO:0008828">
    <property type="term" value="F:dATP diphosphatase activity"/>
    <property type="evidence" value="ECO:0007669"/>
    <property type="project" value="InterPro"/>
</dbReference>
<keyword evidence="1 5" id="KW-0378">Hydrolase</keyword>
<sequence length="145" mass="16643">MSYKRPESILLIIHTITGQVLLLERADVANFWQSVTGSLQAHETPIQTAQRELAEETGLHIAQSQLHDCQQTNRFPILPPWRSRYAPTITHNIEHVFSLCLAEICPILLNPQEHLTYCWLPRAQALQKVSSSTNRHAIEQWVKTE</sequence>
<dbReference type="GO" id="GO:0006167">
    <property type="term" value="P:AMP biosynthetic process"/>
    <property type="evidence" value="ECO:0007669"/>
    <property type="project" value="TreeGrafter"/>
</dbReference>
<dbReference type="InterPro" id="IPR015797">
    <property type="entry name" value="NUDIX_hydrolase-like_dom_sf"/>
</dbReference>
<evidence type="ECO:0000313" key="6">
    <source>
        <dbReference type="Proteomes" id="UP000005744"/>
    </source>
</evidence>
<evidence type="ECO:0000259" key="4">
    <source>
        <dbReference type="PROSITE" id="PS51462"/>
    </source>
</evidence>
<gene>
    <name evidence="5" type="ORF">BegalDRAFT_2798</name>
</gene>
<dbReference type="OrthoDB" id="7066556at2"/>
<dbReference type="CDD" id="cd04664">
    <property type="entry name" value="NUDIX_DHNTPase_like"/>
    <property type="match status" value="1"/>
</dbReference>
<dbReference type="STRING" id="395493.BegalDRAFT_2798"/>
<evidence type="ECO:0000313" key="5">
    <source>
        <dbReference type="EMBL" id="EIJ43633.1"/>
    </source>
</evidence>
<dbReference type="InterPro" id="IPR003564">
    <property type="entry name" value="DHNTPase"/>
</dbReference>
<dbReference type="GO" id="GO:0046656">
    <property type="term" value="P:folic acid biosynthetic process"/>
    <property type="evidence" value="ECO:0007669"/>
    <property type="project" value="InterPro"/>
</dbReference>
<dbReference type="RefSeq" id="WP_002690969.1">
    <property type="nucleotide sequence ID" value="NZ_JH600070.1"/>
</dbReference>
<dbReference type="PROSITE" id="PS51462">
    <property type="entry name" value="NUDIX"/>
    <property type="match status" value="1"/>
</dbReference>
<evidence type="ECO:0000256" key="2">
    <source>
        <dbReference type="PIRSR" id="PIRSR603564-1"/>
    </source>
</evidence>
<feature type="binding site" evidence="2">
    <location>
        <position position="131"/>
    </location>
    <ligand>
        <name>substrate</name>
    </ligand>
</feature>
<dbReference type="GO" id="GO:0046872">
    <property type="term" value="F:metal ion binding"/>
    <property type="evidence" value="ECO:0007669"/>
    <property type="project" value="UniProtKB-KW"/>
</dbReference>
<dbReference type="PROSITE" id="PS00893">
    <property type="entry name" value="NUDIX_BOX"/>
    <property type="match status" value="1"/>
</dbReference>
<organism evidence="5 6">
    <name type="scientific">Beggiatoa alba B18LD</name>
    <dbReference type="NCBI Taxonomy" id="395493"/>
    <lineage>
        <taxon>Bacteria</taxon>
        <taxon>Pseudomonadati</taxon>
        <taxon>Pseudomonadota</taxon>
        <taxon>Gammaproteobacteria</taxon>
        <taxon>Thiotrichales</taxon>
        <taxon>Thiotrichaceae</taxon>
        <taxon>Beggiatoa</taxon>
    </lineage>
</organism>
<dbReference type="Gene3D" id="3.90.79.10">
    <property type="entry name" value="Nucleoside Triphosphate Pyrophosphohydrolase"/>
    <property type="match status" value="1"/>
</dbReference>
<dbReference type="EMBL" id="JH600070">
    <property type="protein sequence ID" value="EIJ43633.1"/>
    <property type="molecule type" value="Genomic_DNA"/>
</dbReference>
<dbReference type="PANTHER" id="PTHR21340:SF0">
    <property type="entry name" value="BIS(5'-NUCLEOSYL)-TETRAPHOSPHATASE [ASYMMETRICAL]"/>
    <property type="match status" value="1"/>
</dbReference>
<dbReference type="PRINTS" id="PR01404">
    <property type="entry name" value="NPPPHYDRLASE"/>
</dbReference>
<keyword evidence="3" id="KW-0460">Magnesium</keyword>
<dbReference type="AlphaFoldDB" id="I3CJ40"/>
<feature type="binding site" evidence="2">
    <location>
        <position position="36"/>
    </location>
    <ligand>
        <name>substrate</name>
    </ligand>
</feature>
<dbReference type="eggNOG" id="COG0494">
    <property type="taxonomic scope" value="Bacteria"/>
</dbReference>
<protein>
    <submittedName>
        <fullName evidence="5">NTP pyrophosphohydrolase</fullName>
    </submittedName>
</protein>
<dbReference type="GO" id="GO:0004081">
    <property type="term" value="F:bis(5'-nucleosyl)-tetraphosphatase (asymmetrical) activity"/>
    <property type="evidence" value="ECO:0007669"/>
    <property type="project" value="TreeGrafter"/>
</dbReference>
<dbReference type="InterPro" id="IPR051325">
    <property type="entry name" value="Nudix_hydrolase_domain"/>
</dbReference>
<feature type="binding site" evidence="3">
    <location>
        <position position="113"/>
    </location>
    <ligand>
        <name>Mg(2+)</name>
        <dbReference type="ChEBI" id="CHEBI:18420"/>
    </ligand>
</feature>
<feature type="binding site" evidence="2">
    <location>
        <position position="25"/>
    </location>
    <ligand>
        <name>substrate</name>
    </ligand>
</feature>
<dbReference type="InterPro" id="IPR020084">
    <property type="entry name" value="NUDIX_hydrolase_CS"/>
</dbReference>
<feature type="binding site" evidence="2">
    <location>
        <position position="4"/>
    </location>
    <ligand>
        <name>substrate</name>
    </ligand>
</feature>
<feature type="binding site" evidence="3">
    <location>
        <position position="56"/>
    </location>
    <ligand>
        <name>Mg(2+)</name>
        <dbReference type="ChEBI" id="CHEBI:18420"/>
    </ligand>
</feature>
<dbReference type="HOGENOM" id="CLU_128620_0_0_6"/>
<feature type="domain" description="Nudix hydrolase" evidence="4">
    <location>
        <begin position="2"/>
        <end position="144"/>
    </location>
</feature>
<accession>I3CJ40</accession>
<comment type="cofactor">
    <cofactor evidence="3">
        <name>Mg(2+)</name>
        <dbReference type="ChEBI" id="CHEBI:18420"/>
    </cofactor>
    <text evidence="3">Binds 1 Mg(2+) ion per subunit.</text>
</comment>
<reference evidence="5 6" key="1">
    <citation type="submission" date="2011-11" db="EMBL/GenBank/DDBJ databases">
        <title>Improved High-Quality Draft sequence of Beggiatoa alba B18lD.</title>
        <authorList>
            <consortium name="US DOE Joint Genome Institute"/>
            <person name="Lucas S."/>
            <person name="Han J."/>
            <person name="Lapidus A."/>
            <person name="Cheng J.-F."/>
            <person name="Goodwin L."/>
            <person name="Pitluck S."/>
            <person name="Peters L."/>
            <person name="Mikhailova N."/>
            <person name="Held B."/>
            <person name="Detter J.C."/>
            <person name="Han C."/>
            <person name="Tapia R."/>
            <person name="Land M."/>
            <person name="Hauser L."/>
            <person name="Kyrpides N."/>
            <person name="Ivanova N."/>
            <person name="Pagani I."/>
            <person name="Samuel K."/>
            <person name="Teske A."/>
            <person name="Mueller J."/>
            <person name="Woyke T."/>
        </authorList>
    </citation>
    <scope>NUCLEOTIDE SEQUENCE [LARGE SCALE GENOMIC DNA]</scope>
    <source>
        <strain evidence="5 6">B18LD</strain>
    </source>
</reference>
<dbReference type="InterPro" id="IPR000086">
    <property type="entry name" value="NUDIX_hydrolase_dom"/>
</dbReference>
<evidence type="ECO:0000256" key="3">
    <source>
        <dbReference type="PIRSR" id="PIRSR603564-2"/>
    </source>
</evidence>
<dbReference type="NCBIfam" id="NF006961">
    <property type="entry name" value="PRK09438.1"/>
    <property type="match status" value="1"/>
</dbReference>
<evidence type="ECO:0000256" key="1">
    <source>
        <dbReference type="ARBA" id="ARBA00022801"/>
    </source>
</evidence>
<dbReference type="PANTHER" id="PTHR21340">
    <property type="entry name" value="DIADENOSINE 5,5-P1,P4-TETRAPHOSPHATE PYROPHOSPHOHYDROLASE MUTT"/>
    <property type="match status" value="1"/>
</dbReference>
<keyword evidence="3" id="KW-0479">Metal-binding</keyword>
<dbReference type="SUPFAM" id="SSF55811">
    <property type="entry name" value="Nudix"/>
    <property type="match status" value="1"/>
</dbReference>